<dbReference type="InterPro" id="IPR044742">
    <property type="entry name" value="DEAD/DEAH_RhlB"/>
</dbReference>
<comment type="subunit">
    <text evidence="7">Component of the RNA degradosome, which is a multiprotein complex involved in RNA processing and mRNA degradation.</text>
</comment>
<dbReference type="InterPro" id="IPR023554">
    <property type="entry name" value="RNA_helicase_ATP-dep_RhlB"/>
</dbReference>
<organism evidence="13 14">
    <name type="scientific">Thalassolituus pacificus</name>
    <dbReference type="NCBI Taxonomy" id="2975440"/>
    <lineage>
        <taxon>Bacteria</taxon>
        <taxon>Pseudomonadati</taxon>
        <taxon>Pseudomonadota</taxon>
        <taxon>Gammaproteobacteria</taxon>
        <taxon>Oceanospirillales</taxon>
        <taxon>Oceanospirillaceae</taxon>
        <taxon>Thalassolituus</taxon>
    </lineage>
</organism>
<keyword evidence="2 7" id="KW-0547">Nucleotide-binding</keyword>
<dbReference type="GO" id="GO:0003723">
    <property type="term" value="F:RNA binding"/>
    <property type="evidence" value="ECO:0007669"/>
    <property type="project" value="UniProtKB-UniRule"/>
</dbReference>
<feature type="domain" description="Helicase C-terminal" evidence="11">
    <location>
        <begin position="345"/>
        <end position="483"/>
    </location>
</feature>
<evidence type="ECO:0000256" key="4">
    <source>
        <dbReference type="ARBA" id="ARBA00022806"/>
    </source>
</evidence>
<evidence type="ECO:0000259" key="12">
    <source>
        <dbReference type="PROSITE" id="PS51195"/>
    </source>
</evidence>
<dbReference type="RefSeq" id="WP_260976699.1">
    <property type="nucleotide sequence ID" value="NZ_JAOANI010000019.1"/>
</dbReference>
<feature type="domain" description="Helicase ATP-binding" evidence="10">
    <location>
        <begin position="139"/>
        <end position="318"/>
    </location>
</feature>
<accession>A0A9X2WG92</accession>
<dbReference type="GO" id="GO:0006401">
    <property type="term" value="P:RNA catabolic process"/>
    <property type="evidence" value="ECO:0007669"/>
    <property type="project" value="UniProtKB-UniRule"/>
</dbReference>
<dbReference type="PROSITE" id="PS51194">
    <property type="entry name" value="HELICASE_CTER"/>
    <property type="match status" value="1"/>
</dbReference>
<feature type="compositionally biased region" description="Basic and acidic residues" evidence="9">
    <location>
        <begin position="34"/>
        <end position="45"/>
    </location>
</feature>
<evidence type="ECO:0000256" key="5">
    <source>
        <dbReference type="ARBA" id="ARBA00022840"/>
    </source>
</evidence>
<dbReference type="Proteomes" id="UP001147830">
    <property type="component" value="Unassembled WGS sequence"/>
</dbReference>
<keyword evidence="4 7" id="KW-0347">Helicase</keyword>
<dbReference type="InterPro" id="IPR011545">
    <property type="entry name" value="DEAD/DEAH_box_helicase_dom"/>
</dbReference>
<comment type="similarity">
    <text evidence="7">Belongs to the DEAD box helicase family. RhlB subfamily.</text>
</comment>
<dbReference type="InterPro" id="IPR027417">
    <property type="entry name" value="P-loop_NTPase"/>
</dbReference>
<proteinExistence type="inferred from homology"/>
<comment type="catalytic activity">
    <reaction evidence="7">
        <text>ATP + H2O = ADP + phosphate + H(+)</text>
        <dbReference type="Rhea" id="RHEA:13065"/>
        <dbReference type="ChEBI" id="CHEBI:15377"/>
        <dbReference type="ChEBI" id="CHEBI:15378"/>
        <dbReference type="ChEBI" id="CHEBI:30616"/>
        <dbReference type="ChEBI" id="CHEBI:43474"/>
        <dbReference type="ChEBI" id="CHEBI:456216"/>
        <dbReference type="EC" id="3.6.4.13"/>
    </reaction>
</comment>
<evidence type="ECO:0000256" key="1">
    <source>
        <dbReference type="ARBA" id="ARBA00022490"/>
    </source>
</evidence>
<evidence type="ECO:0000313" key="14">
    <source>
        <dbReference type="Proteomes" id="UP001147830"/>
    </source>
</evidence>
<keyword evidence="1 7" id="KW-0963">Cytoplasm</keyword>
<dbReference type="SMART" id="SM00490">
    <property type="entry name" value="HELICc"/>
    <property type="match status" value="1"/>
</dbReference>
<reference evidence="13" key="1">
    <citation type="journal article" date="2022" name="Front. Microbiol.">
        <title>Genome-based taxonomic rearrangement of Oceanobacter-related bacteria including the description of Thalassolituus hydrocarbonoclasticus sp. nov. and Thalassolituus pacificus sp. nov. and emended description of the genus Thalassolituus.</title>
        <authorList>
            <person name="Dong C."/>
            <person name="Wei L."/>
            <person name="Wang J."/>
            <person name="Lai Q."/>
            <person name="Huang Z."/>
            <person name="Shao Z."/>
        </authorList>
    </citation>
    <scope>NUCLEOTIDE SEQUENCE</scope>
    <source>
        <strain evidence="13">59MF3M-4</strain>
    </source>
</reference>
<keyword evidence="5 7" id="KW-0067">ATP-binding</keyword>
<evidence type="ECO:0000256" key="3">
    <source>
        <dbReference type="ARBA" id="ARBA00022801"/>
    </source>
</evidence>
<comment type="caution">
    <text evidence="13">The sequence shown here is derived from an EMBL/GenBank/DDBJ whole genome shotgun (WGS) entry which is preliminary data.</text>
</comment>
<evidence type="ECO:0000259" key="10">
    <source>
        <dbReference type="PROSITE" id="PS51192"/>
    </source>
</evidence>
<dbReference type="GO" id="GO:0005829">
    <property type="term" value="C:cytosol"/>
    <property type="evidence" value="ECO:0007669"/>
    <property type="project" value="TreeGrafter"/>
</dbReference>
<protein>
    <recommendedName>
        <fullName evidence="7">ATP-dependent RNA helicase RhlB</fullName>
        <ecNumber evidence="7">3.6.4.13</ecNumber>
    </recommendedName>
</protein>
<dbReference type="EC" id="3.6.4.13" evidence="7"/>
<dbReference type="InterPro" id="IPR000629">
    <property type="entry name" value="RNA-helicase_DEAD-box_CS"/>
</dbReference>
<dbReference type="PROSITE" id="PS51195">
    <property type="entry name" value="Q_MOTIF"/>
    <property type="match status" value="1"/>
</dbReference>
<dbReference type="Gene3D" id="3.40.50.300">
    <property type="entry name" value="P-loop containing nucleotide triphosphate hydrolases"/>
    <property type="match status" value="2"/>
</dbReference>
<keyword evidence="14" id="KW-1185">Reference proteome</keyword>
<sequence>MLKKFLQAVTGKKQPAGKNSSGGKPATQARPAKKPADISGKDNKNAKRGGKKSNQPAKDTHQAAHQPHHGAPAEAKKSQQKSAGKRKVVDDTPWSIDDFKVEADPTKTRFHDMDLPDSVMRGIHALGFQYCTPIQAESLPAALRGRDTIGQAQTGTGKSAAFLLTILNRLLTVKPEERFASEPRALVIAPTRELVMQIGKDAEGLAKYTGLNVVTIVGGMDYEKQRAQLRNNVVDVLVATPGRLIDFMRSQDVFLDQIEVLVLDEADRMLDMGFIPDVRRIVRATPTKDQRQTLLYSATFNYDVRILIDQWTTDPLEVVIEPEHVATDRVEQRCYLVAESEKYKLLEQVLADEKPERCIIFANRRDLTRNLCDKLNKNGHVAVLLSGEVAQEKRIRTLERFRSGHVRILVATDVAGRGIHVDAVSHVINYTLPEDPQDYVHRIGRTGRAGAKGVSVSFISEDDAFVLPDLEKYLGTKLELTQP</sequence>
<keyword evidence="6 7" id="KW-0694">RNA-binding</keyword>
<dbReference type="InterPro" id="IPR001650">
    <property type="entry name" value="Helicase_C-like"/>
</dbReference>
<evidence type="ECO:0000256" key="8">
    <source>
        <dbReference type="PROSITE-ProRule" id="PRU00552"/>
    </source>
</evidence>
<dbReference type="CDD" id="cd00268">
    <property type="entry name" value="DEADc"/>
    <property type="match status" value="1"/>
</dbReference>
<dbReference type="GO" id="GO:0003724">
    <property type="term" value="F:RNA helicase activity"/>
    <property type="evidence" value="ECO:0007669"/>
    <property type="project" value="UniProtKB-UniRule"/>
</dbReference>
<evidence type="ECO:0000256" key="2">
    <source>
        <dbReference type="ARBA" id="ARBA00022741"/>
    </source>
</evidence>
<dbReference type="GO" id="GO:0016787">
    <property type="term" value="F:hydrolase activity"/>
    <property type="evidence" value="ECO:0007669"/>
    <property type="project" value="UniProtKB-KW"/>
</dbReference>
<dbReference type="Pfam" id="PF00271">
    <property type="entry name" value="Helicase_C"/>
    <property type="match status" value="1"/>
</dbReference>
<dbReference type="SUPFAM" id="SSF52540">
    <property type="entry name" value="P-loop containing nucleoside triphosphate hydrolases"/>
    <property type="match status" value="1"/>
</dbReference>
<dbReference type="CDD" id="cd18787">
    <property type="entry name" value="SF2_C_DEAD"/>
    <property type="match status" value="1"/>
</dbReference>
<comment type="subcellular location">
    <subcellularLocation>
        <location evidence="7">Cytoplasm</location>
    </subcellularLocation>
</comment>
<dbReference type="GO" id="GO:0005524">
    <property type="term" value="F:ATP binding"/>
    <property type="evidence" value="ECO:0007669"/>
    <property type="project" value="UniProtKB-UniRule"/>
</dbReference>
<dbReference type="PROSITE" id="PS51192">
    <property type="entry name" value="HELICASE_ATP_BIND_1"/>
    <property type="match status" value="1"/>
</dbReference>
<dbReference type="PANTHER" id="PTHR47959">
    <property type="entry name" value="ATP-DEPENDENT RNA HELICASE RHLE-RELATED"/>
    <property type="match status" value="1"/>
</dbReference>
<dbReference type="SMART" id="SM00487">
    <property type="entry name" value="DEXDc"/>
    <property type="match status" value="1"/>
</dbReference>
<dbReference type="PANTHER" id="PTHR47959:SF10">
    <property type="entry name" value="ATP-DEPENDENT RNA HELICASE RHLB"/>
    <property type="match status" value="1"/>
</dbReference>
<gene>
    <name evidence="7 13" type="primary">rhlB</name>
    <name evidence="13" type="ORF">NYR02_12565</name>
</gene>
<dbReference type="AlphaFoldDB" id="A0A9X2WG92"/>
<dbReference type="PROSITE" id="PS00039">
    <property type="entry name" value="DEAD_ATP_HELICASE"/>
    <property type="match status" value="1"/>
</dbReference>
<dbReference type="InterPro" id="IPR050079">
    <property type="entry name" value="DEAD_box_RNA_helicase"/>
</dbReference>
<evidence type="ECO:0000256" key="6">
    <source>
        <dbReference type="ARBA" id="ARBA00022884"/>
    </source>
</evidence>
<dbReference type="NCBIfam" id="NF002340">
    <property type="entry name" value="PRK01297.1"/>
    <property type="match status" value="1"/>
</dbReference>
<dbReference type="Pfam" id="PF00270">
    <property type="entry name" value="DEAD"/>
    <property type="match status" value="1"/>
</dbReference>
<keyword evidence="3 7" id="KW-0378">Hydrolase</keyword>
<dbReference type="InterPro" id="IPR014001">
    <property type="entry name" value="Helicase_ATP-bd"/>
</dbReference>
<evidence type="ECO:0000256" key="9">
    <source>
        <dbReference type="SAM" id="MobiDB-lite"/>
    </source>
</evidence>
<evidence type="ECO:0000313" key="13">
    <source>
        <dbReference type="EMBL" id="MCT7359844.1"/>
    </source>
</evidence>
<feature type="short sequence motif" description="Q motif" evidence="8">
    <location>
        <begin position="108"/>
        <end position="136"/>
    </location>
</feature>
<dbReference type="HAMAP" id="MF_00661">
    <property type="entry name" value="DEAD_helicase_RhlB"/>
    <property type="match status" value="1"/>
</dbReference>
<feature type="domain" description="DEAD-box RNA helicase Q" evidence="12">
    <location>
        <begin position="108"/>
        <end position="136"/>
    </location>
</feature>
<feature type="region of interest" description="Disordered" evidence="9">
    <location>
        <begin position="1"/>
        <end position="91"/>
    </location>
</feature>
<evidence type="ECO:0000256" key="7">
    <source>
        <dbReference type="HAMAP-Rule" id="MF_00661"/>
    </source>
</evidence>
<dbReference type="EMBL" id="JAOANI010000019">
    <property type="protein sequence ID" value="MCT7359844.1"/>
    <property type="molecule type" value="Genomic_DNA"/>
</dbReference>
<evidence type="ECO:0000259" key="11">
    <source>
        <dbReference type="PROSITE" id="PS51194"/>
    </source>
</evidence>
<dbReference type="InterPro" id="IPR014014">
    <property type="entry name" value="RNA_helicase_DEAD_Q_motif"/>
</dbReference>
<name>A0A9X2WG92_9GAMM</name>
<feature type="compositionally biased region" description="Low complexity" evidence="9">
    <location>
        <begin position="63"/>
        <end position="73"/>
    </location>
</feature>
<reference evidence="13" key="2">
    <citation type="submission" date="2022-08" db="EMBL/GenBank/DDBJ databases">
        <authorList>
            <person name="Dong C."/>
        </authorList>
    </citation>
    <scope>NUCLEOTIDE SEQUENCE</scope>
    <source>
        <strain evidence="13">59MF3M-4</strain>
    </source>
</reference>
<comment type="function">
    <text evidence="7">DEAD-box RNA helicase involved in RNA degradation. Has RNA-dependent ATPase activity and unwinds double-stranded RNA.</text>
</comment>